<sequence>MQKGMLLWFVAGLWMSSFLAHASEWQTISTQHFKVHFQSQHQIWAKATASELEKVRSHVLAQQSRALDVITDAIILDPFNLPNGYALPSSDSPFMVLYVTPPQSDMEIAHHQSWLELLVLHEYIHLVHLSQPSRHSYKQWLRDSNDSYDLAIAALPRWVAEGYATLQESKLTGKGRLFDNYSEALLRAFARQGALLPYAALNFGDGSYRASAMAYLLGSRFLAWLEAGYGQKTLDAVWTRVVAVEARSFESAFSGAFGQTAQQLYRRFIAEFTYQAMLEEQQMEPAVGHEFMRFSFAARDIQLSPSKRKFVAVETDKQGNTRLKVYASEKNDAAMAKFAHRQAALLDRDPKDIPDRQPDSFLHEVLAAYTPINFSGISHPQWLDEETLYFVASNKTKSGSRINDLYRWHISSDQAVRVSHDLGGRRFTIINQTEVIAERVLNGFSQLVRFNFQTQEVTRLYESKLDTVFDYPVLDSSGRLLAFMKQTPDLGWQVHITPIDALHKKADIVPLPENTQYVTAPKWHDELNMLYFIAGRQGALGIYQYDLSERLLRQLNAGHHVFEEIVGHLDEQLLFLESTAYGTKLSALSESAQQQPSIVTTQTPSSTMKPDKVQPVDEWLIEPYQALDQDWAVTLAAHGASASEYSLGVGIAGSDILKKYRWQLGANASPSNDFLRGGYADLQYTAGNIQIHNTLRVFNLNLDKQAGEWLTEQTHVDGWSNTFELTFLREDDKWRWQPSLGWHAEKHSSQLHRSYWLGSQLSYVHDRQPFAFGLSMGAAHIWGKNQGHQLTLGGYVKLWEWPVFLKSTNRYRTSAALHLGGYDVNSMYNDIGATMVQSAELPFFFATGQHYLGYEFATSWKLGMPRLFIKRHRLDSEFVAQSWGAKWQLDLSRKVLGSAARFAPAGVSNLRLDIGLSRVVSDEFEDEWRAWFGLWHAL</sequence>
<feature type="signal peptide" evidence="1">
    <location>
        <begin position="1"/>
        <end position="22"/>
    </location>
</feature>
<accession>A0A166ZF77</accession>
<dbReference type="AlphaFoldDB" id="A0A166ZF77"/>
<dbReference type="SUPFAM" id="SSF82171">
    <property type="entry name" value="DPP6 N-terminal domain-like"/>
    <property type="match status" value="1"/>
</dbReference>
<comment type="caution">
    <text evidence="2">The sequence shown here is derived from an EMBL/GenBank/DDBJ whole genome shotgun (WGS) entry which is preliminary data.</text>
</comment>
<proteinExistence type="predicted"/>
<feature type="chain" id="PRO_5007883200" description="Peptidase MA-like domain-containing protein" evidence="1">
    <location>
        <begin position="23"/>
        <end position="938"/>
    </location>
</feature>
<gene>
    <name evidence="2" type="ORF">N482_17100</name>
</gene>
<evidence type="ECO:0008006" key="4">
    <source>
        <dbReference type="Google" id="ProtNLM"/>
    </source>
</evidence>
<dbReference type="EMBL" id="AUXT01000196">
    <property type="protein sequence ID" value="KZN44251.1"/>
    <property type="molecule type" value="Genomic_DNA"/>
</dbReference>
<evidence type="ECO:0000313" key="2">
    <source>
        <dbReference type="EMBL" id="KZN44251.1"/>
    </source>
</evidence>
<dbReference type="RefSeq" id="WP_063378543.1">
    <property type="nucleotide sequence ID" value="NZ_AUXT01000196.1"/>
</dbReference>
<name>A0A166ZF77_9GAMM</name>
<protein>
    <recommendedName>
        <fullName evidence="4">Peptidase MA-like domain-containing protein</fullName>
    </recommendedName>
</protein>
<dbReference type="Proteomes" id="UP000076587">
    <property type="component" value="Unassembled WGS sequence"/>
</dbReference>
<evidence type="ECO:0000313" key="3">
    <source>
        <dbReference type="Proteomes" id="UP000076587"/>
    </source>
</evidence>
<dbReference type="PATRIC" id="fig|1365253.3.peg.4166"/>
<evidence type="ECO:0000256" key="1">
    <source>
        <dbReference type="SAM" id="SignalP"/>
    </source>
</evidence>
<dbReference type="OrthoDB" id="33879at2"/>
<keyword evidence="1" id="KW-0732">Signal</keyword>
<organism evidence="2 3">
    <name type="scientific">Pseudoalteromonas luteoviolacea NCIMB 1942</name>
    <dbReference type="NCBI Taxonomy" id="1365253"/>
    <lineage>
        <taxon>Bacteria</taxon>
        <taxon>Pseudomonadati</taxon>
        <taxon>Pseudomonadota</taxon>
        <taxon>Gammaproteobacteria</taxon>
        <taxon>Alteromonadales</taxon>
        <taxon>Pseudoalteromonadaceae</taxon>
        <taxon>Pseudoalteromonas</taxon>
    </lineage>
</organism>
<reference evidence="2 3" key="1">
    <citation type="submission" date="2013-07" db="EMBL/GenBank/DDBJ databases">
        <title>Comparative Genomic and Metabolomic Analysis of Twelve Strains of Pseudoalteromonas luteoviolacea.</title>
        <authorList>
            <person name="Vynne N.G."/>
            <person name="Mansson M."/>
            <person name="Gram L."/>
        </authorList>
    </citation>
    <scope>NUCLEOTIDE SEQUENCE [LARGE SCALE GENOMIC DNA]</scope>
    <source>
        <strain evidence="2 3">NCIMB 1942</strain>
    </source>
</reference>